<reference evidence="8" key="1">
    <citation type="submission" date="2020-11" db="EMBL/GenBank/DDBJ databases">
        <title>Isolation and identification of active actinomycetes.</title>
        <authorList>
            <person name="Sun X."/>
        </authorList>
    </citation>
    <scope>NUCLEOTIDE SEQUENCE</scope>
    <source>
        <strain evidence="8">NEAU-A11</strain>
    </source>
</reference>
<dbReference type="PANTHER" id="PTHR43289">
    <property type="entry name" value="MITOGEN-ACTIVATED PROTEIN KINASE KINASE KINASE 20-RELATED"/>
    <property type="match status" value="1"/>
</dbReference>
<evidence type="ECO:0000256" key="2">
    <source>
        <dbReference type="ARBA" id="ARBA00022527"/>
    </source>
</evidence>
<dbReference type="InterPro" id="IPR008271">
    <property type="entry name" value="Ser/Thr_kinase_AS"/>
</dbReference>
<organism evidence="8 9">
    <name type="scientific">Actinoplanes aureus</name>
    <dbReference type="NCBI Taxonomy" id="2792083"/>
    <lineage>
        <taxon>Bacteria</taxon>
        <taxon>Bacillati</taxon>
        <taxon>Actinomycetota</taxon>
        <taxon>Actinomycetes</taxon>
        <taxon>Micromonosporales</taxon>
        <taxon>Micromonosporaceae</taxon>
        <taxon>Actinoplanes</taxon>
    </lineage>
</organism>
<keyword evidence="9" id="KW-1185">Reference proteome</keyword>
<dbReference type="InterPro" id="IPR011009">
    <property type="entry name" value="Kinase-like_dom_sf"/>
</dbReference>
<dbReference type="EMBL" id="JADQTO010000025">
    <property type="protein sequence ID" value="MBG0567115.1"/>
    <property type="molecule type" value="Genomic_DNA"/>
</dbReference>
<evidence type="ECO:0000256" key="4">
    <source>
        <dbReference type="ARBA" id="ARBA00022741"/>
    </source>
</evidence>
<dbReference type="AlphaFoldDB" id="A0A931CLF9"/>
<keyword evidence="3" id="KW-0808">Transferase</keyword>
<gene>
    <name evidence="8" type="ORF">I4J89_37275</name>
</gene>
<evidence type="ECO:0000256" key="1">
    <source>
        <dbReference type="ARBA" id="ARBA00012513"/>
    </source>
</evidence>
<dbReference type="SMART" id="SM00220">
    <property type="entry name" value="S_TKc"/>
    <property type="match status" value="1"/>
</dbReference>
<name>A0A931CLF9_9ACTN</name>
<dbReference type="InterPro" id="IPR000719">
    <property type="entry name" value="Prot_kinase_dom"/>
</dbReference>
<dbReference type="GO" id="GO:0004674">
    <property type="term" value="F:protein serine/threonine kinase activity"/>
    <property type="evidence" value="ECO:0007669"/>
    <property type="project" value="UniProtKB-KW"/>
</dbReference>
<keyword evidence="6" id="KW-0067">ATP-binding</keyword>
<evidence type="ECO:0000256" key="5">
    <source>
        <dbReference type="ARBA" id="ARBA00022777"/>
    </source>
</evidence>
<dbReference type="PROSITE" id="PS50011">
    <property type="entry name" value="PROTEIN_KINASE_DOM"/>
    <property type="match status" value="1"/>
</dbReference>
<dbReference type="PANTHER" id="PTHR43289:SF6">
    <property type="entry name" value="SERINE_THREONINE-PROTEIN KINASE NEKL-3"/>
    <property type="match status" value="1"/>
</dbReference>
<evidence type="ECO:0000256" key="6">
    <source>
        <dbReference type="ARBA" id="ARBA00022840"/>
    </source>
</evidence>
<dbReference type="EC" id="2.7.11.1" evidence="1"/>
<comment type="caution">
    <text evidence="8">The sequence shown here is derived from an EMBL/GenBank/DDBJ whole genome shotgun (WGS) entry which is preliminary data.</text>
</comment>
<keyword evidence="4" id="KW-0547">Nucleotide-binding</keyword>
<proteinExistence type="predicted"/>
<dbReference type="PROSITE" id="PS00108">
    <property type="entry name" value="PROTEIN_KINASE_ST"/>
    <property type="match status" value="1"/>
</dbReference>
<feature type="domain" description="Protein kinase" evidence="7">
    <location>
        <begin position="12"/>
        <end position="271"/>
    </location>
</feature>
<evidence type="ECO:0000259" key="7">
    <source>
        <dbReference type="PROSITE" id="PS50011"/>
    </source>
</evidence>
<sequence length="475" mass="51037">MTSPGELVSGRYRIIRPLSAGGMSHVWLASDEAGGSLIAPLVVVKQCTVPEGLAPHQRDLVRRWALPEAEAAARVNHPNLIRTFEVLPDDDGPWIVMEYLPSRSLQDIVDESGALPVARVAEIGLAVLAALKAAGRAGLLHLDVKPGNVLITDDDRVVLTDFGPAVTAEGVAVLSNAGVVLGSPKYIAPERLFDRVSTERSDLWSLGATLYHAVEGRPPYLRSSTTEILRALADSLPDPPRRAGPLTPVLTGLLRRDPAARLTASQVQSQLRRAAQPSRSAARSRRRVPALAAACTVLVTLAAVAASAQGDPRSGTPQAVAPLVATSPTPATLPAEYTWWNDPNGFRVALPRGWKAVPGPDRTVAFTDPRGGPTLQVSRWPKRQGDVVSALLAEEQKIQLEAYRRLRIEAQSTPPGAVWEYTFLTGGEVAMRGLRRVIGIGDQTYLLEWRIDRARWVAGLPHLNVILTSFTGSGS</sequence>
<dbReference type="GO" id="GO:0005524">
    <property type="term" value="F:ATP binding"/>
    <property type="evidence" value="ECO:0007669"/>
    <property type="project" value="UniProtKB-KW"/>
</dbReference>
<keyword evidence="2 8" id="KW-0723">Serine/threonine-protein kinase</keyword>
<dbReference type="RefSeq" id="WP_196418893.1">
    <property type="nucleotide sequence ID" value="NZ_JADQTO010000025.1"/>
</dbReference>
<evidence type="ECO:0000256" key="3">
    <source>
        <dbReference type="ARBA" id="ARBA00022679"/>
    </source>
</evidence>
<evidence type="ECO:0000313" key="8">
    <source>
        <dbReference type="EMBL" id="MBG0567115.1"/>
    </source>
</evidence>
<dbReference type="SUPFAM" id="SSF56112">
    <property type="entry name" value="Protein kinase-like (PK-like)"/>
    <property type="match status" value="1"/>
</dbReference>
<dbReference type="Gene3D" id="1.10.510.10">
    <property type="entry name" value="Transferase(Phosphotransferase) domain 1"/>
    <property type="match status" value="1"/>
</dbReference>
<dbReference type="Pfam" id="PF00069">
    <property type="entry name" value="Pkinase"/>
    <property type="match status" value="1"/>
</dbReference>
<evidence type="ECO:0000313" key="9">
    <source>
        <dbReference type="Proteomes" id="UP000598146"/>
    </source>
</evidence>
<dbReference type="Gene3D" id="3.30.200.20">
    <property type="entry name" value="Phosphorylase Kinase, domain 1"/>
    <property type="match status" value="1"/>
</dbReference>
<protein>
    <recommendedName>
        <fullName evidence="1">non-specific serine/threonine protein kinase</fullName>
        <ecNumber evidence="1">2.7.11.1</ecNumber>
    </recommendedName>
</protein>
<dbReference type="CDD" id="cd14014">
    <property type="entry name" value="STKc_PknB_like"/>
    <property type="match status" value="1"/>
</dbReference>
<accession>A0A931CLF9</accession>
<dbReference type="Proteomes" id="UP000598146">
    <property type="component" value="Unassembled WGS sequence"/>
</dbReference>
<keyword evidence="5 8" id="KW-0418">Kinase</keyword>